<feature type="region of interest" description="Disordered" evidence="1">
    <location>
        <begin position="1"/>
        <end position="30"/>
    </location>
</feature>
<dbReference type="EMBL" id="BKCP01005006">
    <property type="protein sequence ID" value="GER35674.1"/>
    <property type="molecule type" value="Genomic_DNA"/>
</dbReference>
<dbReference type="AlphaFoldDB" id="A0A5A7PSD8"/>
<feature type="compositionally biased region" description="Basic and acidic residues" evidence="1">
    <location>
        <begin position="9"/>
        <end position="22"/>
    </location>
</feature>
<name>A0A5A7PSD8_STRAF</name>
<evidence type="ECO:0000256" key="1">
    <source>
        <dbReference type="SAM" id="MobiDB-lite"/>
    </source>
</evidence>
<comment type="caution">
    <text evidence="2">The sequence shown here is derived from an EMBL/GenBank/DDBJ whole genome shotgun (WGS) entry which is preliminary data.</text>
</comment>
<evidence type="ECO:0000313" key="3">
    <source>
        <dbReference type="Proteomes" id="UP000325081"/>
    </source>
</evidence>
<reference evidence="3" key="1">
    <citation type="journal article" date="2019" name="Curr. Biol.">
        <title>Genome Sequence of Striga asiatica Provides Insight into the Evolution of Plant Parasitism.</title>
        <authorList>
            <person name="Yoshida S."/>
            <person name="Kim S."/>
            <person name="Wafula E.K."/>
            <person name="Tanskanen J."/>
            <person name="Kim Y.M."/>
            <person name="Honaas L."/>
            <person name="Yang Z."/>
            <person name="Spallek T."/>
            <person name="Conn C.E."/>
            <person name="Ichihashi Y."/>
            <person name="Cheong K."/>
            <person name="Cui S."/>
            <person name="Der J.P."/>
            <person name="Gundlach H."/>
            <person name="Jiao Y."/>
            <person name="Hori C."/>
            <person name="Ishida J.K."/>
            <person name="Kasahara H."/>
            <person name="Kiba T."/>
            <person name="Kim M.S."/>
            <person name="Koo N."/>
            <person name="Laohavisit A."/>
            <person name="Lee Y.H."/>
            <person name="Lumba S."/>
            <person name="McCourt P."/>
            <person name="Mortimer J.C."/>
            <person name="Mutuku J.M."/>
            <person name="Nomura T."/>
            <person name="Sasaki-Sekimoto Y."/>
            <person name="Seto Y."/>
            <person name="Wang Y."/>
            <person name="Wakatake T."/>
            <person name="Sakakibara H."/>
            <person name="Demura T."/>
            <person name="Yamaguchi S."/>
            <person name="Yoneyama K."/>
            <person name="Manabe R.I."/>
            <person name="Nelson D.C."/>
            <person name="Schulman A.H."/>
            <person name="Timko M.P."/>
            <person name="dePamphilis C.W."/>
            <person name="Choi D."/>
            <person name="Shirasu K."/>
        </authorList>
    </citation>
    <scope>NUCLEOTIDE SEQUENCE [LARGE SCALE GENOMIC DNA]</scope>
    <source>
        <strain evidence="3">cv. UVA1</strain>
    </source>
</reference>
<organism evidence="2 3">
    <name type="scientific">Striga asiatica</name>
    <name type="common">Asiatic witchweed</name>
    <name type="synonym">Buchnera asiatica</name>
    <dbReference type="NCBI Taxonomy" id="4170"/>
    <lineage>
        <taxon>Eukaryota</taxon>
        <taxon>Viridiplantae</taxon>
        <taxon>Streptophyta</taxon>
        <taxon>Embryophyta</taxon>
        <taxon>Tracheophyta</taxon>
        <taxon>Spermatophyta</taxon>
        <taxon>Magnoliopsida</taxon>
        <taxon>eudicotyledons</taxon>
        <taxon>Gunneridae</taxon>
        <taxon>Pentapetalae</taxon>
        <taxon>asterids</taxon>
        <taxon>lamiids</taxon>
        <taxon>Lamiales</taxon>
        <taxon>Orobanchaceae</taxon>
        <taxon>Buchnereae</taxon>
        <taxon>Striga</taxon>
    </lineage>
</organism>
<accession>A0A5A7PSD8</accession>
<gene>
    <name evidence="2" type="ORF">STAS_11971</name>
</gene>
<sequence>MFTTGSTSSKDKGKRESRDKLDNYPPIAPRRTSQIERLSLNVEAYMFMEWKEQTAEKNMDTKNCCSGCAGIDQNYSCLNHVKKSTVYPVANVKPETTAKNEVKPNTVTGVKHAVKKEEPVKVNVAANNKFYN</sequence>
<dbReference type="Proteomes" id="UP000325081">
    <property type="component" value="Unassembled WGS sequence"/>
</dbReference>
<protein>
    <submittedName>
        <fullName evidence="2">Dihydroorotate dehydrogenase B (NAD(+))</fullName>
    </submittedName>
</protein>
<dbReference type="OrthoDB" id="927470at2759"/>
<keyword evidence="3" id="KW-1185">Reference proteome</keyword>
<evidence type="ECO:0000313" key="2">
    <source>
        <dbReference type="EMBL" id="GER35674.1"/>
    </source>
</evidence>
<proteinExistence type="predicted"/>